<dbReference type="InterPro" id="IPR016181">
    <property type="entry name" value="Acyl_CoA_acyltransferase"/>
</dbReference>
<organism evidence="1 2">
    <name type="scientific">Aspergillus ellipticus CBS 707.79</name>
    <dbReference type="NCBI Taxonomy" id="1448320"/>
    <lineage>
        <taxon>Eukaryota</taxon>
        <taxon>Fungi</taxon>
        <taxon>Dikarya</taxon>
        <taxon>Ascomycota</taxon>
        <taxon>Pezizomycotina</taxon>
        <taxon>Eurotiomycetes</taxon>
        <taxon>Eurotiomycetidae</taxon>
        <taxon>Eurotiales</taxon>
        <taxon>Aspergillaceae</taxon>
        <taxon>Aspergillus</taxon>
        <taxon>Aspergillus subgen. Circumdati</taxon>
    </lineage>
</organism>
<reference evidence="1 2" key="1">
    <citation type="submission" date="2018-02" db="EMBL/GenBank/DDBJ databases">
        <title>The genomes of Aspergillus section Nigri reveals drivers in fungal speciation.</title>
        <authorList>
            <consortium name="DOE Joint Genome Institute"/>
            <person name="Vesth T.C."/>
            <person name="Nybo J."/>
            <person name="Theobald S."/>
            <person name="Brandl J."/>
            <person name="Frisvad J.C."/>
            <person name="Nielsen K.F."/>
            <person name="Lyhne E.K."/>
            <person name="Kogle M.E."/>
            <person name="Kuo A."/>
            <person name="Riley R."/>
            <person name="Clum A."/>
            <person name="Nolan M."/>
            <person name="Lipzen A."/>
            <person name="Salamov A."/>
            <person name="Henrissat B."/>
            <person name="Wiebenga A."/>
            <person name="De vries R.P."/>
            <person name="Grigoriev I.V."/>
            <person name="Mortensen U.H."/>
            <person name="Andersen M.R."/>
            <person name="Baker S.E."/>
        </authorList>
    </citation>
    <scope>NUCLEOTIDE SEQUENCE [LARGE SCALE GENOMIC DNA]</scope>
    <source>
        <strain evidence="1 2">CBS 707.79</strain>
    </source>
</reference>
<dbReference type="OrthoDB" id="2821191at2759"/>
<evidence type="ECO:0000313" key="2">
    <source>
        <dbReference type="Proteomes" id="UP000247810"/>
    </source>
</evidence>
<dbReference type="Proteomes" id="UP000247810">
    <property type="component" value="Unassembled WGS sequence"/>
</dbReference>
<dbReference type="VEuPathDB" id="FungiDB:BO71DRAFT_483711"/>
<dbReference type="Gene3D" id="3.40.630.30">
    <property type="match status" value="1"/>
</dbReference>
<dbReference type="AlphaFoldDB" id="A0A319DBM1"/>
<dbReference type="EMBL" id="KZ825869">
    <property type="protein sequence ID" value="PYH94554.1"/>
    <property type="molecule type" value="Genomic_DNA"/>
</dbReference>
<sequence length="225" mass="25852">MSPSTFEVRDARTTESDIRFIISTFDSSLSYLNSIGSLDQWGLIPFSERGDFAAGTRTEVEQSEENRLTGGSKENGLRMFIVEREYLEENTEEKPPYLRIASDGRRLLPVGFAYVRENWVPVYVKSQTHFPVPDTEGEGFLYLEVIVTDCRVGELRRGAGAALLSGIREYGRERGTKVFWVDSWAGNERRLVRYYEEQGFNVVGDWSHERANRTPWLGTLMRMEI</sequence>
<gene>
    <name evidence="1" type="ORF">BO71DRAFT_483711</name>
</gene>
<name>A0A319DBM1_9EURO</name>
<accession>A0A319DBM1</accession>
<dbReference type="SUPFAM" id="SSF55729">
    <property type="entry name" value="Acyl-CoA N-acyltransferases (Nat)"/>
    <property type="match status" value="1"/>
</dbReference>
<proteinExistence type="predicted"/>
<evidence type="ECO:0008006" key="3">
    <source>
        <dbReference type="Google" id="ProtNLM"/>
    </source>
</evidence>
<protein>
    <recommendedName>
        <fullName evidence="3">N-acetyltransferase domain-containing protein</fullName>
    </recommendedName>
</protein>
<evidence type="ECO:0000313" key="1">
    <source>
        <dbReference type="EMBL" id="PYH94554.1"/>
    </source>
</evidence>
<keyword evidence="2" id="KW-1185">Reference proteome</keyword>